<name>A0A6A7ZXV8_RHIML</name>
<comment type="caution">
    <text evidence="2">The sequence shown here is derived from an EMBL/GenBank/DDBJ whole genome shotgun (WGS) entry which is preliminary data.</text>
</comment>
<proteinExistence type="predicted"/>
<dbReference type="AlphaFoldDB" id="A0A6A7ZXV8"/>
<gene>
    <name evidence="2" type="ORF">GHK45_23020</name>
</gene>
<evidence type="ECO:0000256" key="1">
    <source>
        <dbReference type="SAM" id="SignalP"/>
    </source>
</evidence>
<evidence type="ECO:0000313" key="2">
    <source>
        <dbReference type="EMBL" id="MQW06492.1"/>
    </source>
</evidence>
<protein>
    <submittedName>
        <fullName evidence="2">Uncharacterized protein</fullName>
    </submittedName>
</protein>
<accession>A0A6A7ZXV8</accession>
<sequence length="125" mass="14068">MNAKSIQAVALALTISASPASAELSFRGLVDYLEAGMKRACELYPDCTRRVTSFTWFLWSNRDKADIQYHTMKCLGYSAVQRGYVWSPMKLVDELTPTTAQEISVEVCTCVVGYWGKDQVCPIKW</sequence>
<dbReference type="EMBL" id="WISP01000172">
    <property type="protein sequence ID" value="MQW06492.1"/>
    <property type="molecule type" value="Genomic_DNA"/>
</dbReference>
<organism evidence="2">
    <name type="scientific">Rhizobium meliloti</name>
    <name type="common">Ensifer meliloti</name>
    <name type="synonym">Sinorhizobium meliloti</name>
    <dbReference type="NCBI Taxonomy" id="382"/>
    <lineage>
        <taxon>Bacteria</taxon>
        <taxon>Pseudomonadati</taxon>
        <taxon>Pseudomonadota</taxon>
        <taxon>Alphaproteobacteria</taxon>
        <taxon>Hyphomicrobiales</taxon>
        <taxon>Rhizobiaceae</taxon>
        <taxon>Sinorhizobium/Ensifer group</taxon>
        <taxon>Sinorhizobium</taxon>
    </lineage>
</organism>
<dbReference type="RefSeq" id="WP_153318593.1">
    <property type="nucleotide sequence ID" value="NZ_WIRN01000115.1"/>
</dbReference>
<keyword evidence="1" id="KW-0732">Signal</keyword>
<feature type="signal peptide" evidence="1">
    <location>
        <begin position="1"/>
        <end position="22"/>
    </location>
</feature>
<feature type="chain" id="PRO_5025470401" evidence="1">
    <location>
        <begin position="23"/>
        <end position="125"/>
    </location>
</feature>
<reference evidence="2" key="1">
    <citation type="journal article" date="2013" name="Genome Biol.">
        <title>Comparative genomics of the core and accessory genomes of 48 Sinorhizobium strains comprising five genospecies.</title>
        <authorList>
            <person name="Sugawara M."/>
            <person name="Epstein B."/>
            <person name="Badgley B.D."/>
            <person name="Unno T."/>
            <person name="Xu L."/>
            <person name="Reese J."/>
            <person name="Gyaneshwar P."/>
            <person name="Denny R."/>
            <person name="Mudge J."/>
            <person name="Bharti A.K."/>
            <person name="Farmer A.D."/>
            <person name="May G.D."/>
            <person name="Woodward J.E."/>
            <person name="Medigue C."/>
            <person name="Vallenet D."/>
            <person name="Lajus A."/>
            <person name="Rouy Z."/>
            <person name="Martinez-Vaz B."/>
            <person name="Tiffin P."/>
            <person name="Young N.D."/>
            <person name="Sadowsky M.J."/>
        </authorList>
    </citation>
    <scope>NUCLEOTIDE SEQUENCE</scope>
    <source>
        <strain evidence="2">M30</strain>
    </source>
</reference>